<dbReference type="InterPro" id="IPR008207">
    <property type="entry name" value="Sig_transdc_His_kin_Hpt_dom"/>
</dbReference>
<comment type="caution">
    <text evidence="25">The sequence shown here is derived from an EMBL/GenBank/DDBJ whole genome shotgun (WGS) entry which is preliminary data.</text>
</comment>
<evidence type="ECO:0000256" key="7">
    <source>
        <dbReference type="ARBA" id="ARBA00022692"/>
    </source>
</evidence>
<dbReference type="EMBL" id="NRRY01000001">
    <property type="protein sequence ID" value="MBK1616932.1"/>
    <property type="molecule type" value="Genomic_DNA"/>
</dbReference>
<dbReference type="InterPro" id="IPR004358">
    <property type="entry name" value="Sig_transdc_His_kin-like_C"/>
</dbReference>
<dbReference type="CDD" id="cd17546">
    <property type="entry name" value="REC_hyHK_CKI1_RcsC-like"/>
    <property type="match status" value="2"/>
</dbReference>
<evidence type="ECO:0000256" key="4">
    <source>
        <dbReference type="ARBA" id="ARBA00022475"/>
    </source>
</evidence>
<reference evidence="25 26" key="1">
    <citation type="journal article" date="2020" name="Microorganisms">
        <title>Osmotic Adaptation and Compatible Solute Biosynthesis of Phototrophic Bacteria as Revealed from Genome Analyses.</title>
        <authorList>
            <person name="Imhoff J.F."/>
            <person name="Rahn T."/>
            <person name="Kunzel S."/>
            <person name="Keller A."/>
            <person name="Neulinger S.C."/>
        </authorList>
    </citation>
    <scope>NUCLEOTIDE SEQUENCE [LARGE SCALE GENOMIC DNA]</scope>
    <source>
        <strain evidence="25 26">DSM 25653</strain>
    </source>
</reference>
<dbReference type="CDD" id="cd13706">
    <property type="entry name" value="PBP2_HisK_like_1"/>
    <property type="match status" value="1"/>
</dbReference>
<dbReference type="InterPro" id="IPR003661">
    <property type="entry name" value="HisK_dim/P_dom"/>
</dbReference>
<dbReference type="SMART" id="SM00448">
    <property type="entry name" value="REC"/>
    <property type="match status" value="2"/>
</dbReference>
<comment type="subunit">
    <text evidence="14">At low DSF concentrations, interacts with RpfF.</text>
</comment>
<keyword evidence="4" id="KW-1003">Cell membrane</keyword>
<dbReference type="InterPro" id="IPR005467">
    <property type="entry name" value="His_kinase_dom"/>
</dbReference>
<sequence length="1362" mass="151359">MPSMPPDQRRPEPRPLSSLAPSARRFQRHCILPLSLLLFALAPVAACAQERLLRVVGDENYPPYLFINAEGEADGYLADLWQRWSQVTGIPVDLQPLQWDLAQQRLLDREADVIENLYKTPQRLPLYAFSEPYATLPVAIYRDRSIGGLTKLETLRGFQIGVMQGDACIDWLANRGIHDLKRYENYRAVIAAAKAQEIKVFCMDEHPANFYLYQLNAHQQLVKAFELYEGKFHRATRKDAQATLDLVEQGMASIPEAEIADLRQAWLTTPLDYRRHAMLALKAIAALSLVLILVGLWVISLRRAVANRTRESERAKQALLETETQLRSLGDNLPNGFIYQYQVANGKPVFCYVSAGAERVLGLSAEQLQADSDCIFARIPPDARERNAEAGAKSAADLSDFSELLPFNHPDGRQRWLLIQSRPRRGVDGDTLWDGITLDVTEQQEAKARLQESERRHRQQLESLVAERTAELQASNDQLAYTQRAIDRAGIGIAWNNADNGRFIYANDQCCAQFGYSREALLQLTVSDINPGFSPEALRQVAKDLRQSQDSLKIETQHRRQDGSLYPAEVTIYLQRVRDEEWFIAFFEDITERKVAQEALAQARDAAEAATRAKSEFLANMSHEIRTPMNAILGMSHLALQTELNPRQRNYIEKAHRSAEALLGIINDILDFSKIEAGKLDIEVRDFRLEDVMDNLANLVGIKAEEKGIELLFELPPDLPTALIGDALRLGQVLINLGNNAVKFTEPGGEILIRIRVHQEDAEHVWLHFLVRDTGIGMTPEQQQRLFQSFSQADSSTTRKYGGSGLGLAISKRLTAMMDGEIWVESTPGIGSRFHFTVRLGKQRGVRSQRRLKVDDLEALRVLVVDDNRTAREVLESMLKAFGFQVEQAESGPQAIERLEQADSRTPYDLVLIDWKMPGMDGLDTTRAIQADQLIARAPTVIMVTAYGRDEAQRAADDLELAGFLTKPVTPSTLLDAILTAMGREAVTDSRAADHQEATSEALAKLRGAHLLLVEDNAINQELAMELLTTNGMTVEVANNGQEALDLLEQQHFDGVLMDCQMPIMDGYAATRAMRQDPRYRQLPILAMTANVMTGDREKAIAAGMNDHIGKPVKVRELLTTMARWIEVEEEVEEENEKKSKERSEERSEESLMSPEATPEGTKPVDLPGIDTAAGLAITQHNQALYRRLLRRFAETQADFAGDFAAALAAKAQDPEAPTRCAHTLKGVAANIGAQGVREAAAALEAACLQEQEASKIDHLLSKTLAALTPVIAGLQALESETSAPPAVTNRVALQDQLKALRELLASDDIRALETLSTLSQQLSGTATANALKPLAAALDVYDFESALTALDQIERSLDADL</sequence>
<dbReference type="InterPro" id="IPR003594">
    <property type="entry name" value="HATPase_dom"/>
</dbReference>
<dbReference type="SUPFAM" id="SSF52172">
    <property type="entry name" value="CheY-like"/>
    <property type="match status" value="2"/>
</dbReference>
<dbReference type="InterPro" id="IPR011006">
    <property type="entry name" value="CheY-like_superfamily"/>
</dbReference>
<dbReference type="SMART" id="SM00388">
    <property type="entry name" value="HisKA"/>
    <property type="match status" value="1"/>
</dbReference>
<evidence type="ECO:0000256" key="5">
    <source>
        <dbReference type="ARBA" id="ARBA00022553"/>
    </source>
</evidence>
<keyword evidence="13 20" id="KW-0472">Membrane</keyword>
<dbReference type="InterPro" id="IPR001610">
    <property type="entry name" value="PAC"/>
</dbReference>
<dbReference type="FunFam" id="1.10.287.130:FF:000002">
    <property type="entry name" value="Two-component osmosensing histidine kinase"/>
    <property type="match status" value="1"/>
</dbReference>
<evidence type="ECO:0000256" key="9">
    <source>
        <dbReference type="ARBA" id="ARBA00022777"/>
    </source>
</evidence>
<evidence type="ECO:0000256" key="16">
    <source>
        <dbReference type="PROSITE-ProRule" id="PRU00110"/>
    </source>
</evidence>
<dbReference type="Pfam" id="PF00497">
    <property type="entry name" value="SBP_bac_3"/>
    <property type="match status" value="1"/>
</dbReference>
<dbReference type="SMART" id="SM00387">
    <property type="entry name" value="HATPase_c"/>
    <property type="match status" value="1"/>
</dbReference>
<dbReference type="Pfam" id="PF00072">
    <property type="entry name" value="Response_reg"/>
    <property type="match status" value="2"/>
</dbReference>
<dbReference type="InterPro" id="IPR036097">
    <property type="entry name" value="HisK_dim/P_sf"/>
</dbReference>
<dbReference type="SUPFAM" id="SSF55874">
    <property type="entry name" value="ATPase domain of HSP90 chaperone/DNA topoisomerase II/histidine kinase"/>
    <property type="match status" value="1"/>
</dbReference>
<dbReference type="PROSITE" id="PS50109">
    <property type="entry name" value="HIS_KIN"/>
    <property type="match status" value="1"/>
</dbReference>
<dbReference type="Gene3D" id="3.40.50.2300">
    <property type="match status" value="2"/>
</dbReference>
<dbReference type="Pfam" id="PF00512">
    <property type="entry name" value="HisKA"/>
    <property type="match status" value="1"/>
</dbReference>
<accession>A0A9X0W4P4</accession>
<dbReference type="PROSITE" id="PS50113">
    <property type="entry name" value="PAC"/>
    <property type="match status" value="2"/>
</dbReference>
<keyword evidence="9" id="KW-0418">Kinase</keyword>
<evidence type="ECO:0000259" key="21">
    <source>
        <dbReference type="PROSITE" id="PS50109"/>
    </source>
</evidence>
<feature type="domain" description="HPt" evidence="24">
    <location>
        <begin position="1182"/>
        <end position="1278"/>
    </location>
</feature>
<evidence type="ECO:0000256" key="13">
    <source>
        <dbReference type="ARBA" id="ARBA00023136"/>
    </source>
</evidence>
<comment type="catalytic activity">
    <reaction evidence="1">
        <text>ATP + protein L-histidine = ADP + protein N-phospho-L-histidine.</text>
        <dbReference type="EC" id="2.7.13.3"/>
    </reaction>
</comment>
<keyword evidence="12" id="KW-0902">Two-component regulatory system</keyword>
<keyword evidence="26" id="KW-1185">Reference proteome</keyword>
<comment type="subcellular location">
    <subcellularLocation>
        <location evidence="2">Cell membrane</location>
        <topology evidence="2">Multi-pass membrane protein</topology>
    </subcellularLocation>
</comment>
<keyword evidence="5 17" id="KW-0597">Phosphoprotein</keyword>
<dbReference type="Gene3D" id="3.30.565.10">
    <property type="entry name" value="Histidine kinase-like ATPase, C-terminal domain"/>
    <property type="match status" value="1"/>
</dbReference>
<dbReference type="SUPFAM" id="SSF55785">
    <property type="entry name" value="PYP-like sensor domain (PAS domain)"/>
    <property type="match status" value="2"/>
</dbReference>
<dbReference type="SUPFAM" id="SSF47226">
    <property type="entry name" value="Histidine-containing phosphotransfer domain, HPT domain"/>
    <property type="match status" value="1"/>
</dbReference>
<gene>
    <name evidence="25" type="ORF">CKO42_00410</name>
</gene>
<dbReference type="SMART" id="SM00062">
    <property type="entry name" value="PBPb"/>
    <property type="match status" value="1"/>
</dbReference>
<dbReference type="Gene3D" id="3.40.190.10">
    <property type="entry name" value="Periplasmic binding protein-like II"/>
    <property type="match status" value="2"/>
</dbReference>
<dbReference type="Pfam" id="PF13426">
    <property type="entry name" value="PAS_9"/>
    <property type="match status" value="1"/>
</dbReference>
<dbReference type="InterPro" id="IPR035965">
    <property type="entry name" value="PAS-like_dom_sf"/>
</dbReference>
<dbReference type="InterPro" id="IPR001789">
    <property type="entry name" value="Sig_transdc_resp-reg_receiver"/>
</dbReference>
<dbReference type="Pfam" id="PF02518">
    <property type="entry name" value="HATPase_c"/>
    <property type="match status" value="1"/>
</dbReference>
<evidence type="ECO:0000259" key="24">
    <source>
        <dbReference type="PROSITE" id="PS50894"/>
    </source>
</evidence>
<dbReference type="Gene3D" id="3.30.450.20">
    <property type="entry name" value="PAS domain"/>
    <property type="match status" value="2"/>
</dbReference>
<feature type="domain" description="Response regulatory" evidence="22">
    <location>
        <begin position="1010"/>
        <end position="1126"/>
    </location>
</feature>
<evidence type="ECO:0000259" key="22">
    <source>
        <dbReference type="PROSITE" id="PS50110"/>
    </source>
</evidence>
<dbReference type="NCBIfam" id="TIGR00229">
    <property type="entry name" value="sensory_box"/>
    <property type="match status" value="2"/>
</dbReference>
<organism evidence="25 26">
    <name type="scientific">Lamprobacter modestohalophilus</name>
    <dbReference type="NCBI Taxonomy" id="1064514"/>
    <lineage>
        <taxon>Bacteria</taxon>
        <taxon>Pseudomonadati</taxon>
        <taxon>Pseudomonadota</taxon>
        <taxon>Gammaproteobacteria</taxon>
        <taxon>Chromatiales</taxon>
        <taxon>Chromatiaceae</taxon>
        <taxon>Lamprobacter</taxon>
    </lineage>
</organism>
<evidence type="ECO:0000256" key="1">
    <source>
        <dbReference type="ARBA" id="ARBA00000085"/>
    </source>
</evidence>
<dbReference type="PANTHER" id="PTHR45339">
    <property type="entry name" value="HYBRID SIGNAL TRANSDUCTION HISTIDINE KINASE J"/>
    <property type="match status" value="1"/>
</dbReference>
<evidence type="ECO:0000256" key="18">
    <source>
        <dbReference type="SAM" id="Coils"/>
    </source>
</evidence>
<evidence type="ECO:0000256" key="11">
    <source>
        <dbReference type="ARBA" id="ARBA00022989"/>
    </source>
</evidence>
<dbReference type="SUPFAM" id="SSF47384">
    <property type="entry name" value="Homodimeric domain of signal transducing histidine kinase"/>
    <property type="match status" value="1"/>
</dbReference>
<keyword evidence="10" id="KW-0067">ATP-binding</keyword>
<dbReference type="PROSITE" id="PS50894">
    <property type="entry name" value="HPT"/>
    <property type="match status" value="1"/>
</dbReference>
<keyword evidence="6" id="KW-0808">Transferase</keyword>
<name>A0A9X0W4P4_9GAMM</name>
<dbReference type="CDD" id="cd16922">
    <property type="entry name" value="HATPase_EvgS-ArcB-TorS-like"/>
    <property type="match status" value="1"/>
</dbReference>
<dbReference type="PANTHER" id="PTHR45339:SF1">
    <property type="entry name" value="HYBRID SIGNAL TRANSDUCTION HISTIDINE KINASE J"/>
    <property type="match status" value="1"/>
</dbReference>
<dbReference type="Pfam" id="PF01627">
    <property type="entry name" value="Hpt"/>
    <property type="match status" value="1"/>
</dbReference>
<feature type="domain" description="Response regulatory" evidence="22">
    <location>
        <begin position="861"/>
        <end position="982"/>
    </location>
</feature>
<feature type="domain" description="Histidine kinase" evidence="21">
    <location>
        <begin position="620"/>
        <end position="842"/>
    </location>
</feature>
<feature type="domain" description="PAC" evidence="23">
    <location>
        <begin position="400"/>
        <end position="452"/>
    </location>
</feature>
<evidence type="ECO:0000256" key="19">
    <source>
        <dbReference type="SAM" id="MobiDB-lite"/>
    </source>
</evidence>
<feature type="compositionally biased region" description="Basic and acidic residues" evidence="19">
    <location>
        <begin position="1136"/>
        <end position="1150"/>
    </location>
</feature>
<dbReference type="InterPro" id="IPR036890">
    <property type="entry name" value="HATPase_C_sf"/>
</dbReference>
<keyword evidence="8" id="KW-0547">Nucleotide-binding</keyword>
<dbReference type="CDD" id="cd00082">
    <property type="entry name" value="HisKA"/>
    <property type="match status" value="1"/>
</dbReference>
<evidence type="ECO:0000256" key="12">
    <source>
        <dbReference type="ARBA" id="ARBA00023012"/>
    </source>
</evidence>
<dbReference type="GO" id="GO:0005886">
    <property type="term" value="C:plasma membrane"/>
    <property type="evidence" value="ECO:0007669"/>
    <property type="project" value="UniProtKB-SubCell"/>
</dbReference>
<keyword evidence="7 20" id="KW-0812">Transmembrane</keyword>
<protein>
    <recommendedName>
        <fullName evidence="15">Sensory/regulatory protein RpfC</fullName>
        <ecNumber evidence="3">2.7.13.3</ecNumber>
    </recommendedName>
</protein>
<dbReference type="Proteomes" id="UP001138768">
    <property type="component" value="Unassembled WGS sequence"/>
</dbReference>
<feature type="modified residue" description="4-aspartylphosphate" evidence="17">
    <location>
        <position position="914"/>
    </location>
</feature>
<dbReference type="SUPFAM" id="SSF53850">
    <property type="entry name" value="Periplasmic binding protein-like II"/>
    <property type="match status" value="1"/>
</dbReference>
<dbReference type="CDD" id="cd00130">
    <property type="entry name" value="PAS"/>
    <property type="match status" value="2"/>
</dbReference>
<evidence type="ECO:0000256" key="17">
    <source>
        <dbReference type="PROSITE-ProRule" id="PRU00169"/>
    </source>
</evidence>
<keyword evidence="18" id="KW-0175">Coiled coil</keyword>
<evidence type="ECO:0000256" key="3">
    <source>
        <dbReference type="ARBA" id="ARBA00012438"/>
    </source>
</evidence>
<evidence type="ECO:0000256" key="2">
    <source>
        <dbReference type="ARBA" id="ARBA00004651"/>
    </source>
</evidence>
<evidence type="ECO:0000259" key="23">
    <source>
        <dbReference type="PROSITE" id="PS50113"/>
    </source>
</evidence>
<evidence type="ECO:0000256" key="6">
    <source>
        <dbReference type="ARBA" id="ARBA00022679"/>
    </source>
</evidence>
<evidence type="ECO:0000256" key="20">
    <source>
        <dbReference type="SAM" id="Phobius"/>
    </source>
</evidence>
<feature type="coiled-coil region" evidence="18">
    <location>
        <begin position="440"/>
        <end position="478"/>
    </location>
</feature>
<dbReference type="EC" id="2.7.13.3" evidence="3"/>
<dbReference type="GO" id="GO:0000155">
    <property type="term" value="F:phosphorelay sensor kinase activity"/>
    <property type="evidence" value="ECO:0007669"/>
    <property type="project" value="InterPro"/>
</dbReference>
<dbReference type="InterPro" id="IPR000700">
    <property type="entry name" value="PAS-assoc_C"/>
</dbReference>
<feature type="modified residue" description="Phosphohistidine" evidence="16">
    <location>
        <position position="1223"/>
    </location>
</feature>
<dbReference type="PRINTS" id="PR00344">
    <property type="entry name" value="BCTRLSENSOR"/>
</dbReference>
<evidence type="ECO:0000256" key="15">
    <source>
        <dbReference type="ARBA" id="ARBA00068150"/>
    </source>
</evidence>
<dbReference type="SMART" id="SM00091">
    <property type="entry name" value="PAS"/>
    <property type="match status" value="2"/>
</dbReference>
<dbReference type="PROSITE" id="PS50110">
    <property type="entry name" value="RESPONSE_REGULATORY"/>
    <property type="match status" value="2"/>
</dbReference>
<evidence type="ECO:0000256" key="8">
    <source>
        <dbReference type="ARBA" id="ARBA00022741"/>
    </source>
</evidence>
<feature type="region of interest" description="Disordered" evidence="19">
    <location>
        <begin position="1131"/>
        <end position="1165"/>
    </location>
</feature>
<dbReference type="FunFam" id="3.30.565.10:FF:000010">
    <property type="entry name" value="Sensor histidine kinase RcsC"/>
    <property type="match status" value="1"/>
</dbReference>
<dbReference type="InterPro" id="IPR036641">
    <property type="entry name" value="HPT_dom_sf"/>
</dbReference>
<feature type="domain" description="PAC" evidence="23">
    <location>
        <begin position="552"/>
        <end position="602"/>
    </location>
</feature>
<keyword evidence="11 20" id="KW-1133">Transmembrane helix</keyword>
<evidence type="ECO:0000256" key="14">
    <source>
        <dbReference type="ARBA" id="ARBA00064003"/>
    </source>
</evidence>
<dbReference type="InterPro" id="IPR000014">
    <property type="entry name" value="PAS"/>
</dbReference>
<dbReference type="Gene3D" id="1.10.287.130">
    <property type="match status" value="1"/>
</dbReference>
<feature type="modified residue" description="4-aspartylphosphate" evidence="17">
    <location>
        <position position="1059"/>
    </location>
</feature>
<dbReference type="SMART" id="SM00086">
    <property type="entry name" value="PAC"/>
    <property type="match status" value="2"/>
</dbReference>
<evidence type="ECO:0000313" key="25">
    <source>
        <dbReference type="EMBL" id="MBK1616932.1"/>
    </source>
</evidence>
<dbReference type="InterPro" id="IPR001638">
    <property type="entry name" value="Solute-binding_3/MltF_N"/>
</dbReference>
<dbReference type="GO" id="GO:0005524">
    <property type="term" value="F:ATP binding"/>
    <property type="evidence" value="ECO:0007669"/>
    <property type="project" value="UniProtKB-KW"/>
</dbReference>
<evidence type="ECO:0000256" key="10">
    <source>
        <dbReference type="ARBA" id="ARBA00022840"/>
    </source>
</evidence>
<dbReference type="Gene3D" id="1.20.120.160">
    <property type="entry name" value="HPT domain"/>
    <property type="match status" value="1"/>
</dbReference>
<evidence type="ECO:0000313" key="26">
    <source>
        <dbReference type="Proteomes" id="UP001138768"/>
    </source>
</evidence>
<proteinExistence type="predicted"/>
<feature type="transmembrane region" description="Helical" evidence="20">
    <location>
        <begin position="279"/>
        <end position="300"/>
    </location>
</feature>